<dbReference type="InterPro" id="IPR001611">
    <property type="entry name" value="Leu-rich_rpt"/>
</dbReference>
<dbReference type="Gene3D" id="3.80.10.10">
    <property type="entry name" value="Ribonuclease Inhibitor"/>
    <property type="match status" value="4"/>
</dbReference>
<comment type="caution">
    <text evidence="2">The sequence shown here is derived from an EMBL/GenBank/DDBJ whole genome shotgun (WGS) entry which is preliminary data.</text>
</comment>
<dbReference type="SMART" id="SM00368">
    <property type="entry name" value="LRR_RI"/>
    <property type="match status" value="12"/>
</dbReference>
<sequence length="661" mass="71067">MVSTSTLSLSSHPKINFGLRNKHRTEVGSISSEKSSKFNGIAPGVNSPFALVSFTSRTLQSKKFLIKAAAAGSADRNSRSGSSSRRVYQQSQAQAPLAPVKDISSFLLPAGAFLVATFGHYCTTIGFGILKAVYNFSEGYPQLVIELTFQLTVLGKLLEKILLPKPSTPVSEENKPAQGMKWSFAPGTNLLSSFGAKVERESKLRLNDIAKELSCIRSLCIILILFLLDSPNSPSQKFGDEGLFFLAESLAYNQTAEEVSFASNLITADGIKAFDGILQSNVALKSLNLSGNSIGDEGVKCLCDILVNNTGLQRLQLSSNSFGDEGAKAIGEMLKKNSTLRVIELNNNLIDYSGFSGLAEALLENKSIVSIYLNGNYGGPLGAAALAKGLEKNKSLRELCLQGNSIGDEGVRALMSSLSSRKGKLTTLDLANNSISAKGASHVAEYIKKSKSLLWINLYMNDIRDEGAENIAEALKQNRSVTHVDLGGNDIHAKGISEIARVLKDNSVITALEIGYNPIGPDGAKALAEVLKFHGNVKDLMLGWCQIGATGAEYIADMLKYNSTISNLDLRANGLRDEGAICLARSLKVVNEALTSLNLGFNEIRDEGAFAIAQALKANEDVRLTSLNLMNNFLTKLGQSAITDASDHVYEMNEKELTIVF</sequence>
<reference evidence="3" key="1">
    <citation type="journal article" date="2019" name="Curr. Biol.">
        <title>Genome Sequence of Striga asiatica Provides Insight into the Evolution of Plant Parasitism.</title>
        <authorList>
            <person name="Yoshida S."/>
            <person name="Kim S."/>
            <person name="Wafula E.K."/>
            <person name="Tanskanen J."/>
            <person name="Kim Y.M."/>
            <person name="Honaas L."/>
            <person name="Yang Z."/>
            <person name="Spallek T."/>
            <person name="Conn C.E."/>
            <person name="Ichihashi Y."/>
            <person name="Cheong K."/>
            <person name="Cui S."/>
            <person name="Der J.P."/>
            <person name="Gundlach H."/>
            <person name="Jiao Y."/>
            <person name="Hori C."/>
            <person name="Ishida J.K."/>
            <person name="Kasahara H."/>
            <person name="Kiba T."/>
            <person name="Kim M.S."/>
            <person name="Koo N."/>
            <person name="Laohavisit A."/>
            <person name="Lee Y.H."/>
            <person name="Lumba S."/>
            <person name="McCourt P."/>
            <person name="Mortimer J.C."/>
            <person name="Mutuku J.M."/>
            <person name="Nomura T."/>
            <person name="Sasaki-Sekimoto Y."/>
            <person name="Seto Y."/>
            <person name="Wang Y."/>
            <person name="Wakatake T."/>
            <person name="Sakakibara H."/>
            <person name="Demura T."/>
            <person name="Yamaguchi S."/>
            <person name="Yoneyama K."/>
            <person name="Manabe R.I."/>
            <person name="Nelson D.C."/>
            <person name="Schulman A.H."/>
            <person name="Timko M.P."/>
            <person name="dePamphilis C.W."/>
            <person name="Choi D."/>
            <person name="Shirasu K."/>
        </authorList>
    </citation>
    <scope>NUCLEOTIDE SEQUENCE [LARGE SCALE GENOMIC DNA]</scope>
    <source>
        <strain evidence="3">cv. UVA1</strain>
    </source>
</reference>
<gene>
    <name evidence="2" type="ORF">STAS_32480</name>
</gene>
<evidence type="ECO:0000313" key="2">
    <source>
        <dbReference type="EMBL" id="GER54850.1"/>
    </source>
</evidence>
<dbReference type="InterPro" id="IPR032675">
    <property type="entry name" value="LRR_dom_sf"/>
</dbReference>
<dbReference type="FunFam" id="3.80.10.10:FF:001374">
    <property type="entry name" value="RNI-like superfamily protein"/>
    <property type="match status" value="1"/>
</dbReference>
<keyword evidence="1" id="KW-0677">Repeat</keyword>
<dbReference type="PANTHER" id="PTHR24111:SF0">
    <property type="entry name" value="LEUCINE-RICH REPEAT-CONTAINING PROTEIN"/>
    <property type="match status" value="1"/>
</dbReference>
<dbReference type="SUPFAM" id="SSF52047">
    <property type="entry name" value="RNI-like"/>
    <property type="match status" value="2"/>
</dbReference>
<keyword evidence="3" id="KW-1185">Reference proteome</keyword>
<proteinExistence type="predicted"/>
<name>A0A5A7RC09_STRAF</name>
<evidence type="ECO:0000256" key="1">
    <source>
        <dbReference type="ARBA" id="ARBA00022737"/>
    </source>
</evidence>
<dbReference type="PANTHER" id="PTHR24111">
    <property type="entry name" value="LEUCINE-RICH REPEAT-CONTAINING PROTEIN 34"/>
    <property type="match status" value="1"/>
</dbReference>
<dbReference type="InterPro" id="IPR052201">
    <property type="entry name" value="LRR-containing_regulator"/>
</dbReference>
<dbReference type="Proteomes" id="UP000325081">
    <property type="component" value="Unassembled WGS sequence"/>
</dbReference>
<dbReference type="EMBL" id="BKCP01011625">
    <property type="protein sequence ID" value="GER54850.1"/>
    <property type="molecule type" value="Genomic_DNA"/>
</dbReference>
<dbReference type="Pfam" id="PF13516">
    <property type="entry name" value="LRR_6"/>
    <property type="match status" value="9"/>
</dbReference>
<organism evidence="2 3">
    <name type="scientific">Striga asiatica</name>
    <name type="common">Asiatic witchweed</name>
    <name type="synonym">Buchnera asiatica</name>
    <dbReference type="NCBI Taxonomy" id="4170"/>
    <lineage>
        <taxon>Eukaryota</taxon>
        <taxon>Viridiplantae</taxon>
        <taxon>Streptophyta</taxon>
        <taxon>Embryophyta</taxon>
        <taxon>Tracheophyta</taxon>
        <taxon>Spermatophyta</taxon>
        <taxon>Magnoliopsida</taxon>
        <taxon>eudicotyledons</taxon>
        <taxon>Gunneridae</taxon>
        <taxon>Pentapetalae</taxon>
        <taxon>asterids</taxon>
        <taxon>lamiids</taxon>
        <taxon>Lamiales</taxon>
        <taxon>Orobanchaceae</taxon>
        <taxon>Buchnereae</taxon>
        <taxon>Striga</taxon>
    </lineage>
</organism>
<evidence type="ECO:0000313" key="3">
    <source>
        <dbReference type="Proteomes" id="UP000325081"/>
    </source>
</evidence>
<dbReference type="AlphaFoldDB" id="A0A5A7RC09"/>
<dbReference type="OrthoDB" id="341587at2759"/>
<accession>A0A5A7RC09</accession>
<protein>
    <submittedName>
        <fullName evidence="2">Leucine-rich repeats-ribonuclease inhibitor domain-containing protein</fullName>
    </submittedName>
</protein>